<reference evidence="3" key="1">
    <citation type="journal article" date="2021" name="Nat. Commun.">
        <title>Genomic analyses provide insights into spinach domestication and the genetic basis of agronomic traits.</title>
        <authorList>
            <person name="Cai X."/>
            <person name="Sun X."/>
            <person name="Xu C."/>
            <person name="Sun H."/>
            <person name="Wang X."/>
            <person name="Ge C."/>
            <person name="Zhang Z."/>
            <person name="Wang Q."/>
            <person name="Fei Z."/>
            <person name="Jiao C."/>
            <person name="Wang Q."/>
        </authorList>
    </citation>
    <scope>NUCLEOTIDE SEQUENCE [LARGE SCALE GENOMIC DNA]</scope>
    <source>
        <strain evidence="3">cv. Varoflay</strain>
    </source>
</reference>
<keyword evidence="3" id="KW-1185">Reference proteome</keyword>
<feature type="compositionally biased region" description="Polar residues" evidence="1">
    <location>
        <begin position="12"/>
        <end position="37"/>
    </location>
</feature>
<dbReference type="Pfam" id="PF14111">
    <property type="entry name" value="DUF4283"/>
    <property type="match status" value="1"/>
</dbReference>
<dbReference type="SUPFAM" id="SSF56219">
    <property type="entry name" value="DNase I-like"/>
    <property type="match status" value="1"/>
</dbReference>
<dbReference type="Pfam" id="PF00078">
    <property type="entry name" value="RVT_1"/>
    <property type="match status" value="1"/>
</dbReference>
<dbReference type="InterPro" id="IPR043502">
    <property type="entry name" value="DNA/RNA_pol_sf"/>
</dbReference>
<name>A0ABM3R493_SPIOL</name>
<dbReference type="RefSeq" id="XP_056690443.1">
    <property type="nucleotide sequence ID" value="XM_056834465.1"/>
</dbReference>
<dbReference type="InterPro" id="IPR026960">
    <property type="entry name" value="RVT-Znf"/>
</dbReference>
<evidence type="ECO:0000313" key="3">
    <source>
        <dbReference type="Proteomes" id="UP000813463"/>
    </source>
</evidence>
<dbReference type="Proteomes" id="UP000813463">
    <property type="component" value="Chromosome 1"/>
</dbReference>
<accession>A0ABM3R493</accession>
<organism evidence="3 4">
    <name type="scientific">Spinacia oleracea</name>
    <name type="common">Spinach</name>
    <dbReference type="NCBI Taxonomy" id="3562"/>
    <lineage>
        <taxon>Eukaryota</taxon>
        <taxon>Viridiplantae</taxon>
        <taxon>Streptophyta</taxon>
        <taxon>Embryophyta</taxon>
        <taxon>Tracheophyta</taxon>
        <taxon>Spermatophyta</taxon>
        <taxon>Magnoliopsida</taxon>
        <taxon>eudicotyledons</taxon>
        <taxon>Gunneridae</taxon>
        <taxon>Pentapetalae</taxon>
        <taxon>Caryophyllales</taxon>
        <taxon>Chenopodiaceae</taxon>
        <taxon>Chenopodioideae</taxon>
        <taxon>Anserineae</taxon>
        <taxon>Spinacia</taxon>
    </lineage>
</organism>
<sequence length="1498" mass="169765">MARPRGRPPKVTNAQPGTNTNKPLTRASSKNSMNTTMVGDDNISEISAEYPDDEIAIEPTIYTPRSSLAALQQRSQVRSDFNAWINGLSQGKDVRTHFRSHPSPVLNMSNTMNTVIGLNDNENNSMPAPLINHDDAVTPVQIDLEDIEEEVQYWNSALVCYILGANPPQNVMEGYVHRVWGKLGVDKVSLVGKGIFLVRFLTMENCHKVLNGGPQFFDSKPLVIKAWTPEINYAKEPVKKLPLWIKLPGLNVKYWGEKSLFKIAGQVGSAIKVDQATKNRDKLMFAKVLVEVTLEQTYPNTIYFVNEEGSTVAQTVDYDWLPVSCSVCKGIGHTQVQCKNKGTKNTKKMWVPKQVAPVVHTVRKPTNDQPVNEVIVETNVLEGFTQAVGFSKHRGQQLKPVVTRNSFHLLSAEKGETDVENDTDTEYDESDDESVELGLNRIDKQNEVRKLIATHQVKLFSLLETRVKAAKLGALYLNLCPNWCFTTNISCHQNGRILIAWDPDSFEVDIIHMSNQLIHCHIVTKGSGVGFYGTFVYGFHFPKDREPLWDSLKSIASMCNDPWVVMGDFNAVMELEDRIGSTVRLNEIQPMSNCMSLCNLSVIKTVGRCYKAGCVKRPFRFFNMWVNATNFMELVESTWGKYVYGCHMFRIVQKLKWLKPVLKALNGQGFNNLETEKIRLHHELLQAQQALHLDPYNVTLATAEKQVATHYASAHKNYLSYLQQTAKIHWLKVGDENTRAFHQSIKHRRKRNKINSIQTEKGDWIRDEKGIHHAFTQYYGDLFGQSSEQRTPVNSVIIDTGPRLTDTHKESLQCRFTHVDIKRVLDSIPNDKAPGMDGYSSLFFKTAWPVVKDDITRAINDFFSTGKMLKEINVTSITLVPKVSVPSTVGDFRPIACCSVIYKCISKLMCEKLNAVLPDIISHNQGAFVAGRSILHNVLVCQDIVKIYRKSQKQLGCLMKLDLRKAYDTVAWDFIKEMMTELGFPTHFIGLIMTCLSTTQYSLMINGAPSKLIQPQRGLRQGDPLSPLLFTLCMEYFSRAMKAVGNHPDFHYHPRCRSMRLNHLCFADDLLMFCKGTPAVVQLMLDGFNCFSSTTGLQVNPKKSSIFCCGMNSQLQDNIVKLSGFNVGSIPFTYLGVPISAKKLRGAECDVLIDKMVARIKIWSSRHISFAGRMQLVNSVLMSISVYWSQIFLFPGAVLKKINAICRSYLWFGTYADNRPGAVAWDKLCCAKSEGGLGFRNLVLWNQVAIGKQAWAISKKEDNLWVKWVHAMYVKDRNWVQYTAPITASWAVKIVSKVKNMFNGKLQSHDWLTVSKYAIKGMYQNLSEVQTKTHWAKQVWNRYSVPRHRFTMWLASQDRLKTRARLVKVGIGNDSQCAVCCCSEETITHLYFGCAYSASCKAMVFQWLGLSDHRGDLHRTLIWLRRQGTSKFRKQVIYAAYAGLIYHLWRARNHAVWDAVVPTVLQTVKQVKMDTKGRIQQLIGKKVKASDVEWFSAL</sequence>
<dbReference type="SUPFAM" id="SSF56672">
    <property type="entry name" value="DNA/RNA polymerases"/>
    <property type="match status" value="1"/>
</dbReference>
<proteinExistence type="predicted"/>
<dbReference type="PROSITE" id="PS50878">
    <property type="entry name" value="RT_POL"/>
    <property type="match status" value="1"/>
</dbReference>
<dbReference type="Pfam" id="PF13966">
    <property type="entry name" value="zf-RVT"/>
    <property type="match status" value="1"/>
</dbReference>
<feature type="domain" description="Reverse transcriptase" evidence="2">
    <location>
        <begin position="861"/>
        <end position="1139"/>
    </location>
</feature>
<dbReference type="InterPro" id="IPR000477">
    <property type="entry name" value="RT_dom"/>
</dbReference>
<evidence type="ECO:0000256" key="1">
    <source>
        <dbReference type="SAM" id="MobiDB-lite"/>
    </source>
</evidence>
<evidence type="ECO:0000313" key="4">
    <source>
        <dbReference type="RefSeq" id="XP_056690443.1"/>
    </source>
</evidence>
<feature type="region of interest" description="Disordered" evidence="1">
    <location>
        <begin position="1"/>
        <end position="40"/>
    </location>
</feature>
<dbReference type="GeneID" id="130465629"/>
<dbReference type="PANTHER" id="PTHR33116">
    <property type="entry name" value="REVERSE TRANSCRIPTASE ZINC-BINDING DOMAIN-CONTAINING PROTEIN-RELATED-RELATED"/>
    <property type="match status" value="1"/>
</dbReference>
<dbReference type="Gene3D" id="3.60.10.10">
    <property type="entry name" value="Endonuclease/exonuclease/phosphatase"/>
    <property type="match status" value="1"/>
</dbReference>
<dbReference type="InterPro" id="IPR036691">
    <property type="entry name" value="Endo/exonu/phosph_ase_sf"/>
</dbReference>
<reference evidence="4" key="2">
    <citation type="submission" date="2025-08" db="UniProtKB">
        <authorList>
            <consortium name="RefSeq"/>
        </authorList>
    </citation>
    <scope>IDENTIFICATION</scope>
    <source>
        <tissue evidence="4">Leaf</tissue>
    </source>
</reference>
<dbReference type="InterPro" id="IPR025558">
    <property type="entry name" value="DUF4283"/>
</dbReference>
<evidence type="ECO:0000259" key="2">
    <source>
        <dbReference type="PROSITE" id="PS50878"/>
    </source>
</evidence>
<protein>
    <recommendedName>
        <fullName evidence="2">Reverse transcriptase domain-containing protein</fullName>
    </recommendedName>
</protein>
<gene>
    <name evidence="4" type="primary">LOC130465629</name>
</gene>
<dbReference type="CDD" id="cd01650">
    <property type="entry name" value="RT_nLTR_like"/>
    <property type="match status" value="1"/>
</dbReference>
<dbReference type="PANTHER" id="PTHR33116:SF84">
    <property type="entry name" value="RNA-DIRECTED DNA POLYMERASE"/>
    <property type="match status" value="1"/>
</dbReference>